<gene>
    <name evidence="1" type="ORF">J2S03_001065</name>
</gene>
<evidence type="ECO:0000313" key="1">
    <source>
        <dbReference type="EMBL" id="MDQ0189249.1"/>
    </source>
</evidence>
<organism evidence="1 2">
    <name type="scientific">Alicyclobacillus cycloheptanicus</name>
    <dbReference type="NCBI Taxonomy" id="1457"/>
    <lineage>
        <taxon>Bacteria</taxon>
        <taxon>Bacillati</taxon>
        <taxon>Bacillota</taxon>
        <taxon>Bacilli</taxon>
        <taxon>Bacillales</taxon>
        <taxon>Alicyclobacillaceae</taxon>
        <taxon>Alicyclobacillus</taxon>
    </lineage>
</organism>
<accession>A0ABT9XG35</accession>
<comment type="caution">
    <text evidence="1">The sequence shown here is derived from an EMBL/GenBank/DDBJ whole genome shotgun (WGS) entry which is preliminary data.</text>
</comment>
<evidence type="ECO:0000313" key="2">
    <source>
        <dbReference type="Proteomes" id="UP001232973"/>
    </source>
</evidence>
<sequence>MRIWDFVDTRWVLLGLAASLMFGTVDAINGDLPDLFTQVLFGLWDLYILKKHDEGSK</sequence>
<dbReference type="RefSeq" id="WP_274455105.1">
    <property type="nucleotide sequence ID" value="NZ_CP067097.1"/>
</dbReference>
<reference evidence="1 2" key="1">
    <citation type="submission" date="2023-07" db="EMBL/GenBank/DDBJ databases">
        <title>Genomic Encyclopedia of Type Strains, Phase IV (KMG-IV): sequencing the most valuable type-strain genomes for metagenomic binning, comparative biology and taxonomic classification.</title>
        <authorList>
            <person name="Goeker M."/>
        </authorList>
    </citation>
    <scope>NUCLEOTIDE SEQUENCE [LARGE SCALE GENOMIC DNA]</scope>
    <source>
        <strain evidence="1 2">DSM 4006</strain>
    </source>
</reference>
<proteinExistence type="predicted"/>
<protein>
    <recommendedName>
        <fullName evidence="3">Holin</fullName>
    </recommendedName>
</protein>
<dbReference type="Proteomes" id="UP001232973">
    <property type="component" value="Unassembled WGS sequence"/>
</dbReference>
<name>A0ABT9XG35_9BACL</name>
<dbReference type="EMBL" id="JAUSTP010000005">
    <property type="protein sequence ID" value="MDQ0189249.1"/>
    <property type="molecule type" value="Genomic_DNA"/>
</dbReference>
<evidence type="ECO:0008006" key="3">
    <source>
        <dbReference type="Google" id="ProtNLM"/>
    </source>
</evidence>
<keyword evidence="2" id="KW-1185">Reference proteome</keyword>